<evidence type="ECO:0000256" key="1">
    <source>
        <dbReference type="ARBA" id="ARBA00022679"/>
    </source>
</evidence>
<feature type="domain" description="N-acetyltransferase" evidence="3">
    <location>
        <begin position="27"/>
        <end position="189"/>
    </location>
</feature>
<reference evidence="4 5" key="1">
    <citation type="submission" date="2024-09" db="EMBL/GenBank/DDBJ databases">
        <authorList>
            <person name="Sun Q."/>
            <person name="Mori K."/>
        </authorList>
    </citation>
    <scope>NUCLEOTIDE SEQUENCE [LARGE SCALE GENOMIC DNA]</scope>
    <source>
        <strain evidence="4 5">JCM 14321</strain>
    </source>
</reference>
<accession>A0ABV5SRY1</accession>
<dbReference type="PANTHER" id="PTHR43420">
    <property type="entry name" value="ACETYLTRANSFERASE"/>
    <property type="match status" value="1"/>
</dbReference>
<dbReference type="CDD" id="cd04301">
    <property type="entry name" value="NAT_SF"/>
    <property type="match status" value="2"/>
</dbReference>
<keyword evidence="1 4" id="KW-0808">Transferase</keyword>
<sequence length="356" mass="38605">MSDPRPTLSSRVGAAPAPVVPEHPEVARWRPAVPGDLDELLAFHTDVARADHPNWVESRDEILQAFELSHVDPRRDTLLGFAADGRILASGSVVVPPGQETLVRAIVLGAVRPEARGRGIGRLLLGWELARAREQLAASEKTLPGWIMAYAEERAPDAQALLARAGLELRRHFFTLERDLALPDEVGAAAGRSDVPGGDVGAFTILPWSAEWTESTRLARNAAFVDHWGSQSVGTESWARIVGSEQFAPSLSFVAVAPRDGRDEVVGFVLALRNEQDWAGQGFSSSYVQLVGVVRPWRGRGVARRLLGRHLEACRAQGLEKATLDVDAESPTGALGLYTGLGFGVAHSHRSYVREY</sequence>
<evidence type="ECO:0000256" key="2">
    <source>
        <dbReference type="ARBA" id="ARBA00023315"/>
    </source>
</evidence>
<evidence type="ECO:0000313" key="5">
    <source>
        <dbReference type="Proteomes" id="UP001589667"/>
    </source>
</evidence>
<protein>
    <submittedName>
        <fullName evidence="4">GNAT family N-acetyltransferase</fullName>
        <ecNumber evidence="4">2.3.1.-</ecNumber>
    </submittedName>
</protein>
<dbReference type="Proteomes" id="UP001589667">
    <property type="component" value="Unassembled WGS sequence"/>
</dbReference>
<keyword evidence="2 4" id="KW-0012">Acyltransferase</keyword>
<dbReference type="InterPro" id="IPR000182">
    <property type="entry name" value="GNAT_dom"/>
</dbReference>
<feature type="domain" description="N-acetyltransferase" evidence="3">
    <location>
        <begin position="203"/>
        <end position="356"/>
    </location>
</feature>
<dbReference type="InterPro" id="IPR016181">
    <property type="entry name" value="Acyl_CoA_acyltransferase"/>
</dbReference>
<dbReference type="PROSITE" id="PS51186">
    <property type="entry name" value="GNAT"/>
    <property type="match status" value="2"/>
</dbReference>
<dbReference type="SUPFAM" id="SSF55729">
    <property type="entry name" value="Acyl-CoA N-acyltransferases (Nat)"/>
    <property type="match status" value="2"/>
</dbReference>
<gene>
    <name evidence="4" type="ORF">ACFFQV_12445</name>
</gene>
<evidence type="ECO:0000313" key="4">
    <source>
        <dbReference type="EMBL" id="MFB9643098.1"/>
    </source>
</evidence>
<comment type="caution">
    <text evidence="4">The sequence shown here is derived from an EMBL/GenBank/DDBJ whole genome shotgun (WGS) entry which is preliminary data.</text>
</comment>
<name>A0ABV5SRY1_9MICO</name>
<dbReference type="GO" id="GO:0016746">
    <property type="term" value="F:acyltransferase activity"/>
    <property type="evidence" value="ECO:0007669"/>
    <property type="project" value="UniProtKB-KW"/>
</dbReference>
<dbReference type="InterPro" id="IPR050680">
    <property type="entry name" value="YpeA/RimI_acetyltransf"/>
</dbReference>
<organism evidence="4 5">
    <name type="scientific">Agromyces lapidis</name>
    <dbReference type="NCBI Taxonomy" id="279574"/>
    <lineage>
        <taxon>Bacteria</taxon>
        <taxon>Bacillati</taxon>
        <taxon>Actinomycetota</taxon>
        <taxon>Actinomycetes</taxon>
        <taxon>Micrococcales</taxon>
        <taxon>Microbacteriaceae</taxon>
        <taxon>Agromyces</taxon>
    </lineage>
</organism>
<dbReference type="EC" id="2.3.1.-" evidence="4"/>
<dbReference type="RefSeq" id="WP_157422241.1">
    <property type="nucleotide sequence ID" value="NZ_BAAANI010000002.1"/>
</dbReference>
<dbReference type="Pfam" id="PF00583">
    <property type="entry name" value="Acetyltransf_1"/>
    <property type="match status" value="2"/>
</dbReference>
<keyword evidence="5" id="KW-1185">Reference proteome</keyword>
<dbReference type="Gene3D" id="3.40.630.30">
    <property type="match status" value="1"/>
</dbReference>
<proteinExistence type="predicted"/>
<evidence type="ECO:0000259" key="3">
    <source>
        <dbReference type="PROSITE" id="PS51186"/>
    </source>
</evidence>
<dbReference type="EMBL" id="JBHMBL010000002">
    <property type="protein sequence ID" value="MFB9643098.1"/>
    <property type="molecule type" value="Genomic_DNA"/>
</dbReference>